<accession>A0ACB8V1H1</accession>
<dbReference type="EMBL" id="JALBCA010000017">
    <property type="protein sequence ID" value="KAI2390490.1"/>
    <property type="molecule type" value="Genomic_DNA"/>
</dbReference>
<gene>
    <name evidence="1" type="ORF">LOY88_001575</name>
</gene>
<name>A0ACB8V1H1_9EURO</name>
<organism evidence="1">
    <name type="scientific">Ophidiomyces ophidiicola</name>
    <dbReference type="NCBI Taxonomy" id="1387563"/>
    <lineage>
        <taxon>Eukaryota</taxon>
        <taxon>Fungi</taxon>
        <taxon>Dikarya</taxon>
        <taxon>Ascomycota</taxon>
        <taxon>Pezizomycotina</taxon>
        <taxon>Eurotiomycetes</taxon>
        <taxon>Eurotiomycetidae</taxon>
        <taxon>Onygenales</taxon>
        <taxon>Onygenaceae</taxon>
        <taxon>Ophidiomyces</taxon>
    </lineage>
</organism>
<proteinExistence type="predicted"/>
<comment type="caution">
    <text evidence="1">The sequence shown here is derived from an EMBL/GenBank/DDBJ whole genome shotgun (WGS) entry which is preliminary data.</text>
</comment>
<protein>
    <submittedName>
        <fullName evidence="1">Uncharacterized protein</fullName>
    </submittedName>
</protein>
<sequence>MKRQFSAINLFLDKKIRDTLLWHVTKADLVSLRLVCQELSIQTASTLFAKVEIHFRSTTFTRPARMAALERIGGFVKTLTFRILHLPETFLPPLLNPHTGEELTFVYMPQIHAPLCTGSRLSIPKYGSWEMTDLLTKQYPPLFHAATNIPSFIRAFTAMPSLFHLVISCDGQTPSHRYRRSIVDYALISLRIAIEQAPLTRLKELSLLPVHPSALLYLRHIAGFGASPAAGKRWMQIQKLRIHMDSFPFVAGNPTDHLKFLHSYLEGYKNITKLEFRWLGEKGPCPFTLSTEPCLKASSKLLPVSPKYVASRRLKPKPLTFPSLCYMELQNAVVDATQVSSFILNHRRTVREFNFEETTLRRGTWDEALAPLTRKLSGSSRRNKQSLPVEVMEVPIMFSPVGMDVRQLQNAIMEEVRRDCLRHSKPYTNLQRATPKTRGLWCKPDHVKRFLRSSILGWR</sequence>
<reference evidence="1" key="1">
    <citation type="journal article" date="2022" name="bioRxiv">
        <title>Population genetic analysis of Ophidiomyces ophidiicola, the causative agent of snake fungal disease, indicates recent introductions to the USA.</title>
        <authorList>
            <person name="Ladner J.T."/>
            <person name="Palmer J.M."/>
            <person name="Ettinger C.L."/>
            <person name="Stajich J.E."/>
            <person name="Farrell T.M."/>
            <person name="Glorioso B.M."/>
            <person name="Lawson B."/>
            <person name="Price S.J."/>
            <person name="Stengle A.G."/>
            <person name="Grear D.A."/>
            <person name="Lorch J.M."/>
        </authorList>
    </citation>
    <scope>NUCLEOTIDE SEQUENCE</scope>
    <source>
        <strain evidence="1">NWHC 24266-5</strain>
    </source>
</reference>
<evidence type="ECO:0000313" key="1">
    <source>
        <dbReference type="EMBL" id="KAI2390490.1"/>
    </source>
</evidence>